<gene>
    <name evidence="1" type="ORF">C7B82_10020</name>
</gene>
<comment type="caution">
    <text evidence="1">The sequence shown here is derived from an EMBL/GenBank/DDBJ whole genome shotgun (WGS) entry which is preliminary data.</text>
</comment>
<proteinExistence type="predicted"/>
<name>A0A2T1EB01_9CYAN</name>
<organism evidence="1 2">
    <name type="scientific">Stenomitos frigidus ULC18</name>
    <dbReference type="NCBI Taxonomy" id="2107698"/>
    <lineage>
        <taxon>Bacteria</taxon>
        <taxon>Bacillati</taxon>
        <taxon>Cyanobacteriota</taxon>
        <taxon>Cyanophyceae</taxon>
        <taxon>Leptolyngbyales</taxon>
        <taxon>Leptolyngbyaceae</taxon>
        <taxon>Stenomitos</taxon>
    </lineage>
</organism>
<reference evidence="1 2" key="2">
    <citation type="submission" date="2018-03" db="EMBL/GenBank/DDBJ databases">
        <title>The ancient ancestry and fast evolution of plastids.</title>
        <authorList>
            <person name="Moore K.R."/>
            <person name="Magnabosco C."/>
            <person name="Momper L."/>
            <person name="Gold D.A."/>
            <person name="Bosak T."/>
            <person name="Fournier G.P."/>
        </authorList>
    </citation>
    <scope>NUCLEOTIDE SEQUENCE [LARGE SCALE GENOMIC DNA]</scope>
    <source>
        <strain evidence="1 2">ULC18</strain>
    </source>
</reference>
<dbReference type="Proteomes" id="UP000239576">
    <property type="component" value="Unassembled WGS sequence"/>
</dbReference>
<evidence type="ECO:0000313" key="1">
    <source>
        <dbReference type="EMBL" id="PSB29881.1"/>
    </source>
</evidence>
<sequence>MPGHGRSLLSVRMPDEIADLLEQKAAELQISKSQVALMALKNLLKPPDPADELSEVKQQLATLAAAMARISPDLPQRRS</sequence>
<reference evidence="2" key="1">
    <citation type="submission" date="2018-02" db="EMBL/GenBank/DDBJ databases">
        <authorList>
            <person name="Moore K."/>
            <person name="Momper L."/>
        </authorList>
    </citation>
    <scope>NUCLEOTIDE SEQUENCE [LARGE SCALE GENOMIC DNA]</scope>
    <source>
        <strain evidence="2">ULC18</strain>
    </source>
</reference>
<protein>
    <submittedName>
        <fullName evidence="1">Uncharacterized protein</fullName>
    </submittedName>
</protein>
<keyword evidence="2" id="KW-1185">Reference proteome</keyword>
<dbReference type="GO" id="GO:0006355">
    <property type="term" value="P:regulation of DNA-templated transcription"/>
    <property type="evidence" value="ECO:0007669"/>
    <property type="project" value="InterPro"/>
</dbReference>
<dbReference type="InterPro" id="IPR010985">
    <property type="entry name" value="Ribbon_hlx_hlx"/>
</dbReference>
<dbReference type="EMBL" id="PVWK01000057">
    <property type="protein sequence ID" value="PSB29881.1"/>
    <property type="molecule type" value="Genomic_DNA"/>
</dbReference>
<accession>A0A2T1EB01</accession>
<dbReference type="SUPFAM" id="SSF47598">
    <property type="entry name" value="Ribbon-helix-helix"/>
    <property type="match status" value="1"/>
</dbReference>
<dbReference type="AlphaFoldDB" id="A0A2T1EB01"/>
<evidence type="ECO:0000313" key="2">
    <source>
        <dbReference type="Proteomes" id="UP000239576"/>
    </source>
</evidence>